<dbReference type="EMBL" id="BJWL01000026">
    <property type="protein sequence ID" value="GFZ16837.1"/>
    <property type="molecule type" value="Genomic_DNA"/>
</dbReference>
<gene>
    <name evidence="2" type="ORF">Acr_26g0001070</name>
</gene>
<evidence type="ECO:0008006" key="4">
    <source>
        <dbReference type="Google" id="ProtNLM"/>
    </source>
</evidence>
<evidence type="ECO:0000313" key="3">
    <source>
        <dbReference type="Proteomes" id="UP000585474"/>
    </source>
</evidence>
<proteinExistence type="predicted"/>
<comment type="caution">
    <text evidence="2">The sequence shown here is derived from an EMBL/GenBank/DDBJ whole genome shotgun (WGS) entry which is preliminary data.</text>
</comment>
<evidence type="ECO:0000256" key="1">
    <source>
        <dbReference type="SAM" id="Phobius"/>
    </source>
</evidence>
<keyword evidence="1" id="KW-0812">Transmembrane</keyword>
<reference evidence="2 3" key="1">
    <citation type="submission" date="2019-07" db="EMBL/GenBank/DDBJ databases">
        <title>De Novo Assembly of kiwifruit Actinidia rufa.</title>
        <authorList>
            <person name="Sugita-Konishi S."/>
            <person name="Sato K."/>
            <person name="Mori E."/>
            <person name="Abe Y."/>
            <person name="Kisaki G."/>
            <person name="Hamano K."/>
            <person name="Suezawa K."/>
            <person name="Otani M."/>
            <person name="Fukuda T."/>
            <person name="Manabe T."/>
            <person name="Gomi K."/>
            <person name="Tabuchi M."/>
            <person name="Akimitsu K."/>
            <person name="Kataoka I."/>
        </authorList>
    </citation>
    <scope>NUCLEOTIDE SEQUENCE [LARGE SCALE GENOMIC DNA]</scope>
    <source>
        <strain evidence="3">cv. Fuchu</strain>
    </source>
</reference>
<keyword evidence="1" id="KW-0472">Membrane</keyword>
<dbReference type="Proteomes" id="UP000585474">
    <property type="component" value="Unassembled WGS sequence"/>
</dbReference>
<feature type="transmembrane region" description="Helical" evidence="1">
    <location>
        <begin position="68"/>
        <end position="95"/>
    </location>
</feature>
<dbReference type="AlphaFoldDB" id="A0A7J0H135"/>
<accession>A0A7J0H135</accession>
<keyword evidence="3" id="KW-1185">Reference proteome</keyword>
<keyword evidence="1" id="KW-1133">Transmembrane helix</keyword>
<protein>
    <recommendedName>
        <fullName evidence="4">Transmembrane protein</fullName>
    </recommendedName>
</protein>
<organism evidence="2 3">
    <name type="scientific">Actinidia rufa</name>
    <dbReference type="NCBI Taxonomy" id="165716"/>
    <lineage>
        <taxon>Eukaryota</taxon>
        <taxon>Viridiplantae</taxon>
        <taxon>Streptophyta</taxon>
        <taxon>Embryophyta</taxon>
        <taxon>Tracheophyta</taxon>
        <taxon>Spermatophyta</taxon>
        <taxon>Magnoliopsida</taxon>
        <taxon>eudicotyledons</taxon>
        <taxon>Gunneridae</taxon>
        <taxon>Pentapetalae</taxon>
        <taxon>asterids</taxon>
        <taxon>Ericales</taxon>
        <taxon>Actinidiaceae</taxon>
        <taxon>Actinidia</taxon>
    </lineage>
</organism>
<sequence>MVQWCCRNRSTARGAIRPAAVRFDHGCVLADGFWWRYGPLGFGNGVDIGVGVRGQWFGYWFCCGGLDFVFLVVVWVVVGVVWAVVMAAWAAVVAVQFGFGAGIMQDEGEGTGTWVCGYVYGG</sequence>
<evidence type="ECO:0000313" key="2">
    <source>
        <dbReference type="EMBL" id="GFZ16837.1"/>
    </source>
</evidence>
<name>A0A7J0H135_9ERIC</name>